<dbReference type="PANTHER" id="PTHR47554:SF1">
    <property type="entry name" value="SORTING NEXIN MVP1"/>
    <property type="match status" value="1"/>
</dbReference>
<evidence type="ECO:0000313" key="13">
    <source>
        <dbReference type="Proteomes" id="UP000054304"/>
    </source>
</evidence>
<evidence type="ECO:0000313" key="12">
    <source>
        <dbReference type="EMBL" id="CEP63400.1"/>
    </source>
</evidence>
<name>A0A0C7N641_9SACH</name>
<dbReference type="GO" id="GO:0005634">
    <property type="term" value="C:nucleus"/>
    <property type="evidence" value="ECO:0007669"/>
    <property type="project" value="EnsemblFungi"/>
</dbReference>
<keyword evidence="7" id="KW-0653">Protein transport</keyword>
<dbReference type="PROSITE" id="PS50195">
    <property type="entry name" value="PX"/>
    <property type="match status" value="1"/>
</dbReference>
<accession>A0A0C7N641</accession>
<dbReference type="STRING" id="1245769.A0A0C7N641"/>
<evidence type="ECO:0000256" key="5">
    <source>
        <dbReference type="ARBA" id="ARBA00022448"/>
    </source>
</evidence>
<keyword evidence="5" id="KW-0813">Transport</keyword>
<dbReference type="CDD" id="cd06866">
    <property type="entry name" value="PX_SNX8_Mvp1p_like"/>
    <property type="match status" value="1"/>
</dbReference>
<dbReference type="RefSeq" id="XP_022629617.1">
    <property type="nucleotide sequence ID" value="XM_022770993.1"/>
</dbReference>
<feature type="compositionally biased region" description="Polar residues" evidence="10">
    <location>
        <begin position="14"/>
        <end position="33"/>
    </location>
</feature>
<reference evidence="12 13" key="1">
    <citation type="submission" date="2014-12" db="EMBL/GenBank/DDBJ databases">
        <authorList>
            <person name="Neuveglise Cecile"/>
        </authorList>
    </citation>
    <scope>NUCLEOTIDE SEQUENCE [LARGE SCALE GENOMIC DNA]</scope>
    <source>
        <strain evidence="12 13">CBS 12615</strain>
    </source>
</reference>
<dbReference type="FunFam" id="3.30.1520.10:FF:000042">
    <property type="entry name" value="Sorting nexin mvp1"/>
    <property type="match status" value="1"/>
</dbReference>
<dbReference type="InterPro" id="IPR045734">
    <property type="entry name" value="Snx8_BAR_dom"/>
</dbReference>
<evidence type="ECO:0000256" key="8">
    <source>
        <dbReference type="ARBA" id="ARBA00023136"/>
    </source>
</evidence>
<dbReference type="InterPro" id="IPR036871">
    <property type="entry name" value="PX_dom_sf"/>
</dbReference>
<dbReference type="GO" id="GO:0006623">
    <property type="term" value="P:protein targeting to vacuole"/>
    <property type="evidence" value="ECO:0007669"/>
    <property type="project" value="EnsemblFungi"/>
</dbReference>
<dbReference type="SUPFAM" id="SSF64268">
    <property type="entry name" value="PX domain"/>
    <property type="match status" value="1"/>
</dbReference>
<comment type="similarity">
    <text evidence="3">Belongs to the sorting nexin family.</text>
</comment>
<dbReference type="GO" id="GO:0005829">
    <property type="term" value="C:cytosol"/>
    <property type="evidence" value="ECO:0007669"/>
    <property type="project" value="GOC"/>
</dbReference>
<dbReference type="HOGENOM" id="CLU_009058_2_0_1"/>
<keyword evidence="8" id="KW-0472">Membrane</keyword>
<feature type="domain" description="PX" evidence="11">
    <location>
        <begin position="148"/>
        <end position="266"/>
    </location>
</feature>
<keyword evidence="13" id="KW-1185">Reference proteome</keyword>
<evidence type="ECO:0000256" key="1">
    <source>
        <dbReference type="ARBA" id="ARBA00004287"/>
    </source>
</evidence>
<evidence type="ECO:0000256" key="9">
    <source>
        <dbReference type="ARBA" id="ARBA00072009"/>
    </source>
</evidence>
<dbReference type="Gene3D" id="3.30.1520.10">
    <property type="entry name" value="Phox-like domain"/>
    <property type="match status" value="1"/>
</dbReference>
<dbReference type="InterPro" id="IPR035704">
    <property type="entry name" value="SNX8/Mvp1_PX"/>
</dbReference>
<dbReference type="InterPro" id="IPR028662">
    <property type="entry name" value="SNX8/Mvp1"/>
</dbReference>
<dbReference type="GO" id="GO:0016020">
    <property type="term" value="C:membrane"/>
    <property type="evidence" value="ECO:0007669"/>
    <property type="project" value="UniProtKB-SubCell"/>
</dbReference>
<dbReference type="Pfam" id="PF00787">
    <property type="entry name" value="PX"/>
    <property type="match status" value="1"/>
</dbReference>
<gene>
    <name evidence="12" type="ORF">LALA0_S08e01574g</name>
</gene>
<sequence length="530" mass="60681">MNLFGNLEDPWKSGQISGSPATQNEWASLNTDPLTSSGILQAEAGPASTSKVEPFLGHRSRESNAPDVQFDTSSLLMGQQGGDRTATVAGWGDTLGDVNNQVSRGLLKGDMLTETPFAESTDQSSEPHVKEDYDNWLHEVRKTYNPLAPDIILVEELPEREGLLFKHTNYLVRHLVELPDTEAASDKSVVRRYSDFVWLQEVLLKKYPFRMIPDLPPKKIGSHNADPVFLIKRLNGLSRFINLLIKHPVLKTDDLLLTFLTVPTDLLGWRKNASYDTTDEFTDKKISSSFIKMWQKEMADRWNEADASIDTLLDLWAKITILVERYEKRMKFISQDRALLASIIDDFAGKTTCIFSSETSNTVQEINDHLGMVSKHLGACNKIAISESEDTKRELSPHFRTFIDILLALKGLFERYKIMAGNTVPQLQRRIELNTERLDQMKDKPDLKGAEYDKVKQSIQRDRRSIAQQMNKSWLIRECILEEYVYFQETQFLISDSFQRWAKLNMNYMELNSNEWEKLLSAVETMPTSR</sequence>
<dbReference type="InterPro" id="IPR001683">
    <property type="entry name" value="PX_dom"/>
</dbReference>
<comment type="subcellular location">
    <subcellularLocation>
        <location evidence="2">Cytoplasm</location>
    </subcellularLocation>
    <subcellularLocation>
        <location evidence="1">Membrane</location>
        <topology evidence="1">Peripheral membrane protein</topology>
        <orientation evidence="1">Cytoplasmic side</orientation>
    </subcellularLocation>
</comment>
<dbReference type="PANTHER" id="PTHR47554">
    <property type="entry name" value="SORTING NEXIN MVP1"/>
    <property type="match status" value="1"/>
</dbReference>
<dbReference type="EMBL" id="LN736367">
    <property type="protein sequence ID" value="CEP63400.1"/>
    <property type="molecule type" value="Genomic_DNA"/>
</dbReference>
<dbReference type="GO" id="GO:0042147">
    <property type="term" value="P:retrograde transport, endosome to Golgi"/>
    <property type="evidence" value="ECO:0007669"/>
    <property type="project" value="EnsemblFungi"/>
</dbReference>
<evidence type="ECO:0000259" key="11">
    <source>
        <dbReference type="PROSITE" id="PS50195"/>
    </source>
</evidence>
<proteinExistence type="inferred from homology"/>
<evidence type="ECO:0000256" key="2">
    <source>
        <dbReference type="ARBA" id="ARBA00004496"/>
    </source>
</evidence>
<keyword evidence="6" id="KW-0963">Cytoplasm</keyword>
<protein>
    <recommendedName>
        <fullName evidence="4">Sorting nexin MVP1</fullName>
    </recommendedName>
    <alternativeName>
        <fullName evidence="9">Sorting nexin mvp1</fullName>
    </alternativeName>
</protein>
<dbReference type="GO" id="GO:0042802">
    <property type="term" value="F:identical protein binding"/>
    <property type="evidence" value="ECO:0007669"/>
    <property type="project" value="EnsemblFungi"/>
</dbReference>
<evidence type="ECO:0000256" key="7">
    <source>
        <dbReference type="ARBA" id="ARBA00022927"/>
    </source>
</evidence>
<evidence type="ECO:0000256" key="6">
    <source>
        <dbReference type="ARBA" id="ARBA00022490"/>
    </source>
</evidence>
<evidence type="ECO:0000256" key="3">
    <source>
        <dbReference type="ARBA" id="ARBA00010883"/>
    </source>
</evidence>
<dbReference type="Pfam" id="PF19566">
    <property type="entry name" value="Snx8_BAR_dom"/>
    <property type="match status" value="1"/>
</dbReference>
<dbReference type="CDD" id="cd07597">
    <property type="entry name" value="BAR_SNX8"/>
    <property type="match status" value="1"/>
</dbReference>
<dbReference type="GO" id="GO:0005768">
    <property type="term" value="C:endosome"/>
    <property type="evidence" value="ECO:0007669"/>
    <property type="project" value="EnsemblFungi"/>
</dbReference>
<feature type="region of interest" description="Disordered" evidence="10">
    <location>
        <begin position="1"/>
        <end position="33"/>
    </location>
</feature>
<dbReference type="GO" id="GO:0032266">
    <property type="term" value="F:phosphatidylinositol-3-phosphate binding"/>
    <property type="evidence" value="ECO:0007669"/>
    <property type="project" value="EnsemblFungi"/>
</dbReference>
<organism evidence="12 13">
    <name type="scientific">Lachancea lanzarotensis</name>
    <dbReference type="NCBI Taxonomy" id="1245769"/>
    <lineage>
        <taxon>Eukaryota</taxon>
        <taxon>Fungi</taxon>
        <taxon>Dikarya</taxon>
        <taxon>Ascomycota</taxon>
        <taxon>Saccharomycotina</taxon>
        <taxon>Saccharomycetes</taxon>
        <taxon>Saccharomycetales</taxon>
        <taxon>Saccharomycetaceae</taxon>
        <taxon>Lachancea</taxon>
    </lineage>
</organism>
<dbReference type="GO" id="GO:0097320">
    <property type="term" value="P:plasma membrane tubulation"/>
    <property type="evidence" value="ECO:0007669"/>
    <property type="project" value="EnsemblFungi"/>
</dbReference>
<dbReference type="SMART" id="SM00312">
    <property type="entry name" value="PX"/>
    <property type="match status" value="1"/>
</dbReference>
<dbReference type="OrthoDB" id="10064318at2759"/>
<evidence type="ECO:0000256" key="4">
    <source>
        <dbReference type="ARBA" id="ARBA00014268"/>
    </source>
</evidence>
<dbReference type="GeneID" id="34686903"/>
<dbReference type="Proteomes" id="UP000054304">
    <property type="component" value="Unassembled WGS sequence"/>
</dbReference>
<evidence type="ECO:0000256" key="10">
    <source>
        <dbReference type="SAM" id="MobiDB-lite"/>
    </source>
</evidence>
<dbReference type="AlphaFoldDB" id="A0A0C7N641"/>